<name>A0A2I0ABA6_9ASPA</name>
<evidence type="ECO:0000313" key="1">
    <source>
        <dbReference type="EMBL" id="PKA52795.1"/>
    </source>
</evidence>
<proteinExistence type="predicted"/>
<dbReference type="EMBL" id="KZ452001">
    <property type="protein sequence ID" value="PKA52795.1"/>
    <property type="molecule type" value="Genomic_DNA"/>
</dbReference>
<protein>
    <submittedName>
        <fullName evidence="1">Uncharacterized protein</fullName>
    </submittedName>
</protein>
<sequence>MQQNSEIKKNSENHVLAVTMKDRHCLAESASLAAVPCRPPPDLRDIADREICAPFCSPDLRPSPPSRAALRQICKMSLIEDDDLAFLPLAVG</sequence>
<dbReference type="AlphaFoldDB" id="A0A2I0ABA6"/>
<keyword evidence="2" id="KW-1185">Reference proteome</keyword>
<organism evidence="1 2">
    <name type="scientific">Apostasia shenzhenica</name>
    <dbReference type="NCBI Taxonomy" id="1088818"/>
    <lineage>
        <taxon>Eukaryota</taxon>
        <taxon>Viridiplantae</taxon>
        <taxon>Streptophyta</taxon>
        <taxon>Embryophyta</taxon>
        <taxon>Tracheophyta</taxon>
        <taxon>Spermatophyta</taxon>
        <taxon>Magnoliopsida</taxon>
        <taxon>Liliopsida</taxon>
        <taxon>Asparagales</taxon>
        <taxon>Orchidaceae</taxon>
        <taxon>Apostasioideae</taxon>
        <taxon>Apostasia</taxon>
    </lineage>
</organism>
<dbReference type="Proteomes" id="UP000236161">
    <property type="component" value="Unassembled WGS sequence"/>
</dbReference>
<evidence type="ECO:0000313" key="2">
    <source>
        <dbReference type="Proteomes" id="UP000236161"/>
    </source>
</evidence>
<reference evidence="1 2" key="1">
    <citation type="journal article" date="2017" name="Nature">
        <title>The Apostasia genome and the evolution of orchids.</title>
        <authorList>
            <person name="Zhang G.Q."/>
            <person name="Liu K.W."/>
            <person name="Li Z."/>
            <person name="Lohaus R."/>
            <person name="Hsiao Y.Y."/>
            <person name="Niu S.C."/>
            <person name="Wang J.Y."/>
            <person name="Lin Y.C."/>
            <person name="Xu Q."/>
            <person name="Chen L.J."/>
            <person name="Yoshida K."/>
            <person name="Fujiwara S."/>
            <person name="Wang Z.W."/>
            <person name="Zhang Y.Q."/>
            <person name="Mitsuda N."/>
            <person name="Wang M."/>
            <person name="Liu G.H."/>
            <person name="Pecoraro L."/>
            <person name="Huang H.X."/>
            <person name="Xiao X.J."/>
            <person name="Lin M."/>
            <person name="Wu X.Y."/>
            <person name="Wu W.L."/>
            <person name="Chen Y.Y."/>
            <person name="Chang S.B."/>
            <person name="Sakamoto S."/>
            <person name="Ohme-Takagi M."/>
            <person name="Yagi M."/>
            <person name="Zeng S.J."/>
            <person name="Shen C.Y."/>
            <person name="Yeh C.M."/>
            <person name="Luo Y.B."/>
            <person name="Tsai W.C."/>
            <person name="Van de Peer Y."/>
            <person name="Liu Z.J."/>
        </authorList>
    </citation>
    <scope>NUCLEOTIDE SEQUENCE [LARGE SCALE GENOMIC DNA]</scope>
    <source>
        <strain evidence="2">cv. Shenzhen</strain>
        <tissue evidence="1">Stem</tissue>
    </source>
</reference>
<gene>
    <name evidence="1" type="ORF">AXF42_Ash001776</name>
</gene>
<accession>A0A2I0ABA6</accession>